<keyword evidence="1 2" id="KW-0238">DNA-binding</keyword>
<dbReference type="GO" id="GO:0003697">
    <property type="term" value="F:single-stranded DNA binding"/>
    <property type="evidence" value="ECO:0007669"/>
    <property type="project" value="InterPro"/>
</dbReference>
<dbReference type="STRING" id="1080227.A8L45_08000"/>
<dbReference type="CDD" id="cd04496">
    <property type="entry name" value="SSB_OBF"/>
    <property type="match status" value="1"/>
</dbReference>
<keyword evidence="5" id="KW-1185">Reference proteome</keyword>
<evidence type="ECO:0000313" key="5">
    <source>
        <dbReference type="Proteomes" id="UP000094936"/>
    </source>
</evidence>
<dbReference type="OrthoDB" id="9809878at2"/>
<dbReference type="InterPro" id="IPR012340">
    <property type="entry name" value="NA-bd_OB-fold"/>
</dbReference>
<dbReference type="SUPFAM" id="SSF50249">
    <property type="entry name" value="Nucleic acid-binding proteins"/>
    <property type="match status" value="1"/>
</dbReference>
<accession>A0A1C3EL72</accession>
<protein>
    <submittedName>
        <fullName evidence="4">Single-stranded DNA-binding protein</fullName>
    </submittedName>
</protein>
<organism evidence="4 5">
    <name type="scientific">Veronia pacifica</name>
    <dbReference type="NCBI Taxonomy" id="1080227"/>
    <lineage>
        <taxon>Bacteria</taxon>
        <taxon>Pseudomonadati</taxon>
        <taxon>Pseudomonadota</taxon>
        <taxon>Gammaproteobacteria</taxon>
        <taxon>Vibrionales</taxon>
        <taxon>Vibrionaceae</taxon>
        <taxon>Veronia</taxon>
    </lineage>
</organism>
<dbReference type="EMBL" id="LYBM01000011">
    <property type="protein sequence ID" value="ODA33979.1"/>
    <property type="molecule type" value="Genomic_DNA"/>
</dbReference>
<dbReference type="PROSITE" id="PS50935">
    <property type="entry name" value="SSB"/>
    <property type="match status" value="1"/>
</dbReference>
<name>A0A1C3EL72_9GAMM</name>
<evidence type="ECO:0000256" key="3">
    <source>
        <dbReference type="SAM" id="MobiDB-lite"/>
    </source>
</evidence>
<comment type="caution">
    <text evidence="4">The sequence shown here is derived from an EMBL/GenBank/DDBJ whole genome shotgun (WGS) entry which is preliminary data.</text>
</comment>
<evidence type="ECO:0000313" key="4">
    <source>
        <dbReference type="EMBL" id="ODA33979.1"/>
    </source>
</evidence>
<proteinExistence type="predicted"/>
<dbReference type="InterPro" id="IPR000424">
    <property type="entry name" value="Primosome_PriB/ssb"/>
</dbReference>
<gene>
    <name evidence="4" type="ORF">A8L45_08000</name>
</gene>
<evidence type="ECO:0000256" key="2">
    <source>
        <dbReference type="PROSITE-ProRule" id="PRU00252"/>
    </source>
</evidence>
<evidence type="ECO:0000256" key="1">
    <source>
        <dbReference type="ARBA" id="ARBA00023125"/>
    </source>
</evidence>
<dbReference type="AlphaFoldDB" id="A0A1C3EL72"/>
<feature type="region of interest" description="Disordered" evidence="3">
    <location>
        <begin position="102"/>
        <end position="123"/>
    </location>
</feature>
<dbReference type="Pfam" id="PF00436">
    <property type="entry name" value="SSB"/>
    <property type="match status" value="1"/>
</dbReference>
<dbReference type="Gene3D" id="2.40.50.140">
    <property type="entry name" value="Nucleic acid-binding proteins"/>
    <property type="match status" value="1"/>
</dbReference>
<dbReference type="Proteomes" id="UP000094936">
    <property type="component" value="Unassembled WGS sequence"/>
</dbReference>
<reference evidence="4 5" key="1">
    <citation type="submission" date="2016-05" db="EMBL/GenBank/DDBJ databases">
        <title>Genomic Taxonomy of the Vibrionaceae.</title>
        <authorList>
            <person name="Gomez-Gil B."/>
            <person name="Enciso-Ibarra J."/>
        </authorList>
    </citation>
    <scope>NUCLEOTIDE SEQUENCE [LARGE SCALE GENOMIC DNA]</scope>
    <source>
        <strain evidence="4 5">CAIM 1920</strain>
    </source>
</reference>
<sequence>MLSVLCRLGSDAVLRTTPGGQQVANLSLAYSIGYGENKQTQWIDGKLWGERASKLVPHLTKGKQLLIYANDLVTSTYDKRDGAVGAKLKARIVDIEFTGDKRTAAPVNSSPEVPDWSDLKPPF</sequence>